<evidence type="ECO:0000256" key="1">
    <source>
        <dbReference type="SAM" id="MobiDB-lite"/>
    </source>
</evidence>
<sequence>MKEKLKREKQERKRRIADDRSQPKETSDVYAAFFNLTDIPAADSVEESNLMSSNLSKVHEEVSHTPFTRTSCY</sequence>
<name>A0A3P8L6R0_9TREM</name>
<reference evidence="2 3" key="1">
    <citation type="submission" date="2018-11" db="EMBL/GenBank/DDBJ databases">
        <authorList>
            <consortium name="Pathogen Informatics"/>
        </authorList>
    </citation>
    <scope>NUCLEOTIDE SEQUENCE [LARGE SCALE GENOMIC DNA]</scope>
    <source>
        <strain evidence="2 3">Egypt</strain>
    </source>
</reference>
<evidence type="ECO:0000313" key="3">
    <source>
        <dbReference type="Proteomes" id="UP000272942"/>
    </source>
</evidence>
<keyword evidence="3" id="KW-1185">Reference proteome</keyword>
<proteinExistence type="predicted"/>
<feature type="region of interest" description="Disordered" evidence="1">
    <location>
        <begin position="1"/>
        <end position="25"/>
    </location>
</feature>
<organism evidence="2 3">
    <name type="scientific">Echinostoma caproni</name>
    <dbReference type="NCBI Taxonomy" id="27848"/>
    <lineage>
        <taxon>Eukaryota</taxon>
        <taxon>Metazoa</taxon>
        <taxon>Spiralia</taxon>
        <taxon>Lophotrochozoa</taxon>
        <taxon>Platyhelminthes</taxon>
        <taxon>Trematoda</taxon>
        <taxon>Digenea</taxon>
        <taxon>Plagiorchiida</taxon>
        <taxon>Echinostomata</taxon>
        <taxon>Echinostomatoidea</taxon>
        <taxon>Echinostomatidae</taxon>
        <taxon>Echinostoma</taxon>
    </lineage>
</organism>
<dbReference type="Proteomes" id="UP000272942">
    <property type="component" value="Unassembled WGS sequence"/>
</dbReference>
<dbReference type="EMBL" id="UZAN01059214">
    <property type="protein sequence ID" value="VDP92283.1"/>
    <property type="molecule type" value="Genomic_DNA"/>
</dbReference>
<dbReference type="AlphaFoldDB" id="A0A3P8L6R0"/>
<gene>
    <name evidence="2" type="ORF">ECPE_LOCUS15011</name>
</gene>
<protein>
    <submittedName>
        <fullName evidence="2">Uncharacterized protein</fullName>
    </submittedName>
</protein>
<accession>A0A3P8L6R0</accession>
<evidence type="ECO:0000313" key="2">
    <source>
        <dbReference type="EMBL" id="VDP92283.1"/>
    </source>
</evidence>